<dbReference type="Proteomes" id="UP001560267">
    <property type="component" value="Unassembled WGS sequence"/>
</dbReference>
<dbReference type="SUPFAM" id="SSF55073">
    <property type="entry name" value="Nucleotide cyclase"/>
    <property type="match status" value="1"/>
</dbReference>
<reference evidence="5 6" key="1">
    <citation type="submission" date="2024-07" db="EMBL/GenBank/DDBJ databases">
        <title>Draft Genome Sequence of Ferrimicrobium acidiphilum Strain YE2023, Isolated from a Pulp of Bioleach Reactor.</title>
        <authorList>
            <person name="Elkina Y.A."/>
            <person name="Bulaeva A.G."/>
            <person name="Beletsky A.V."/>
            <person name="Mardanov A.V."/>
        </authorList>
    </citation>
    <scope>NUCLEOTIDE SEQUENCE [LARGE SCALE GENOMIC DNA]</scope>
    <source>
        <strain evidence="5 6">YE2023</strain>
    </source>
</reference>
<dbReference type="CDD" id="cd01949">
    <property type="entry name" value="GGDEF"/>
    <property type="match status" value="1"/>
</dbReference>
<dbReference type="CDD" id="cd00130">
    <property type="entry name" value="PAS"/>
    <property type="match status" value="4"/>
</dbReference>
<dbReference type="InterPro" id="IPR052155">
    <property type="entry name" value="Biofilm_reg_signaling"/>
</dbReference>
<dbReference type="InterPro" id="IPR000160">
    <property type="entry name" value="GGDEF_dom"/>
</dbReference>
<dbReference type="NCBIfam" id="TIGR00229">
    <property type="entry name" value="sensory_box"/>
    <property type="match status" value="4"/>
</dbReference>
<dbReference type="Gene3D" id="3.30.450.20">
    <property type="entry name" value="PAS domain"/>
    <property type="match status" value="4"/>
</dbReference>
<name>A0ABV3Y5I2_9ACTN</name>
<feature type="domain" description="PAS" evidence="1">
    <location>
        <begin position="134"/>
        <end position="207"/>
    </location>
</feature>
<feature type="domain" description="EAL" evidence="3">
    <location>
        <begin position="677"/>
        <end position="929"/>
    </location>
</feature>
<dbReference type="InterPro" id="IPR029787">
    <property type="entry name" value="Nucleotide_cyclase"/>
</dbReference>
<sequence>MNSGEAESLRSSAQSANDDDAVIELDPAGLIKGFNAAAERLFACHSLTVLGKPVAVLLPGRTLEKVFATLLENLDSKRDIESYSTNYQRPGGEMLKLWMIAVPLTHQGDRPMGLTVIARNVTSAHRTSADVTAQDSLYRTMVETTREGIAIVDADFMIRFVNTRLTDMLGCSTTQIFGTSAEAILFPADVPMVRKMAARRRQGISEGYELRLKHKDGSAVWTWIESSPIPDEMGQAHSLIMFTDISDRKRAETVLREREAVFRGHFEYAAVGISRVGLDGTVLEVNPAMCRITGYEIDDLVGHSFSEITHPEDRIPNGETLRRVATGLDRWAEFDKRYIHRDSHVVYAHVTISVVPDPHGAPAYLAVVVQDVTNAVITANTLHLLANNAQDLIFRYHFGVEPGFDYASPALESLYGYVPDDFPAGVDPMHCLLGDTQAEAMYAALGSGHASIAPLSFQVAHKDGRKIWSEARVSAIVDATGETIGMEGIVRDISQRKAIEDQLAHQALHDPLTGLPNRALLIDRIAQALARLERETGVTAVLFLDLDGFKLVNDSLGHAIGDKLLQSVGERLRGAARSADSVARLGGDEFVVLCENLVDPAEAMTLAERLLQDLAVPFDIAGHQLFISASIGVATTPAGDPDTIMRDADAAMYHAKKSGRNRCAAFTHSLHEQTSRNLRLASDLHRALERNEFRVQYQPLLSLASGEVTALEALIRWQHPAEGLLFPDEFITVAEDAGLIVSIGAWVLIEACTQTARWTQHCLELSINVNVSAYQLTDELIGQVTTALSESGLPAKQLVLEVTESAVMSNARAGISVLKRLRDLGVRISVDDFGTGYSSLAYLHDLPVDELKIDRAFVQCLAGTEADAAIVTSIIELAHTMGLRAVAEGVETLAQASAVRSLGCDSGQGFLWSRPVGPESVPALLKLRPHAFKSSDA</sequence>
<dbReference type="PROSITE" id="PS50113">
    <property type="entry name" value="PAC"/>
    <property type="match status" value="2"/>
</dbReference>
<dbReference type="Pfam" id="PF08447">
    <property type="entry name" value="PAS_3"/>
    <property type="match status" value="1"/>
</dbReference>
<feature type="domain" description="PAC" evidence="2">
    <location>
        <begin position="453"/>
        <end position="505"/>
    </location>
</feature>
<dbReference type="InterPro" id="IPR000700">
    <property type="entry name" value="PAS-assoc_C"/>
</dbReference>
<dbReference type="PANTHER" id="PTHR44757:SF2">
    <property type="entry name" value="BIOFILM ARCHITECTURE MAINTENANCE PROTEIN MBAA"/>
    <property type="match status" value="1"/>
</dbReference>
<dbReference type="Pfam" id="PF00563">
    <property type="entry name" value="EAL"/>
    <property type="match status" value="1"/>
</dbReference>
<feature type="domain" description="PAS" evidence="1">
    <location>
        <begin position="258"/>
        <end position="328"/>
    </location>
</feature>
<dbReference type="Pfam" id="PF00990">
    <property type="entry name" value="GGDEF"/>
    <property type="match status" value="1"/>
</dbReference>
<dbReference type="Gene3D" id="3.30.70.270">
    <property type="match status" value="1"/>
</dbReference>
<dbReference type="Gene3D" id="3.20.20.450">
    <property type="entry name" value="EAL domain"/>
    <property type="match status" value="1"/>
</dbReference>
<dbReference type="InterPro" id="IPR000014">
    <property type="entry name" value="PAS"/>
</dbReference>
<proteinExistence type="predicted"/>
<dbReference type="InterPro" id="IPR035919">
    <property type="entry name" value="EAL_sf"/>
</dbReference>
<evidence type="ECO:0000313" key="6">
    <source>
        <dbReference type="Proteomes" id="UP001560267"/>
    </source>
</evidence>
<dbReference type="InterPro" id="IPR043128">
    <property type="entry name" value="Rev_trsase/Diguanyl_cyclase"/>
</dbReference>
<dbReference type="Pfam" id="PF13426">
    <property type="entry name" value="PAS_9"/>
    <property type="match status" value="2"/>
</dbReference>
<dbReference type="SUPFAM" id="SSF55785">
    <property type="entry name" value="PYP-like sensor domain (PAS domain)"/>
    <property type="match status" value="4"/>
</dbReference>
<dbReference type="SMART" id="SM00091">
    <property type="entry name" value="PAS"/>
    <property type="match status" value="4"/>
</dbReference>
<comment type="caution">
    <text evidence="5">The sequence shown here is derived from an EMBL/GenBank/DDBJ whole genome shotgun (WGS) entry which is preliminary data.</text>
</comment>
<protein>
    <submittedName>
        <fullName evidence="5">EAL domain-containing protein</fullName>
    </submittedName>
</protein>
<evidence type="ECO:0000313" key="5">
    <source>
        <dbReference type="EMBL" id="MEX6430823.1"/>
    </source>
</evidence>
<dbReference type="SMART" id="SM00052">
    <property type="entry name" value="EAL"/>
    <property type="match status" value="1"/>
</dbReference>
<evidence type="ECO:0000259" key="2">
    <source>
        <dbReference type="PROSITE" id="PS50113"/>
    </source>
</evidence>
<dbReference type="InterPro" id="IPR013655">
    <property type="entry name" value="PAS_fold_3"/>
</dbReference>
<keyword evidence="6" id="KW-1185">Reference proteome</keyword>
<dbReference type="PROSITE" id="PS50887">
    <property type="entry name" value="GGDEF"/>
    <property type="match status" value="1"/>
</dbReference>
<accession>A0ABV3Y5I2</accession>
<evidence type="ECO:0000259" key="4">
    <source>
        <dbReference type="PROSITE" id="PS50887"/>
    </source>
</evidence>
<dbReference type="CDD" id="cd01948">
    <property type="entry name" value="EAL"/>
    <property type="match status" value="1"/>
</dbReference>
<dbReference type="EMBL" id="JBFSHR010000089">
    <property type="protein sequence ID" value="MEX6430823.1"/>
    <property type="molecule type" value="Genomic_DNA"/>
</dbReference>
<gene>
    <name evidence="5" type="ORF">AB6A68_13405</name>
</gene>
<dbReference type="PROSITE" id="PS50883">
    <property type="entry name" value="EAL"/>
    <property type="match status" value="1"/>
</dbReference>
<feature type="domain" description="PAC" evidence="2">
    <location>
        <begin position="206"/>
        <end position="257"/>
    </location>
</feature>
<evidence type="ECO:0000259" key="1">
    <source>
        <dbReference type="PROSITE" id="PS50112"/>
    </source>
</evidence>
<dbReference type="SMART" id="SM00267">
    <property type="entry name" value="GGDEF"/>
    <property type="match status" value="1"/>
</dbReference>
<dbReference type="InterPro" id="IPR013767">
    <property type="entry name" value="PAS_fold"/>
</dbReference>
<dbReference type="InterPro" id="IPR001633">
    <property type="entry name" value="EAL_dom"/>
</dbReference>
<dbReference type="SUPFAM" id="SSF141868">
    <property type="entry name" value="EAL domain-like"/>
    <property type="match status" value="1"/>
</dbReference>
<dbReference type="SMART" id="SM00086">
    <property type="entry name" value="PAC"/>
    <property type="match status" value="4"/>
</dbReference>
<dbReference type="Pfam" id="PF00989">
    <property type="entry name" value="PAS"/>
    <property type="match status" value="1"/>
</dbReference>
<dbReference type="NCBIfam" id="TIGR00254">
    <property type="entry name" value="GGDEF"/>
    <property type="match status" value="1"/>
</dbReference>
<evidence type="ECO:0000259" key="3">
    <source>
        <dbReference type="PROSITE" id="PS50883"/>
    </source>
</evidence>
<dbReference type="PROSITE" id="PS50112">
    <property type="entry name" value="PAS"/>
    <property type="match status" value="2"/>
</dbReference>
<feature type="domain" description="GGDEF" evidence="4">
    <location>
        <begin position="537"/>
        <end position="668"/>
    </location>
</feature>
<dbReference type="InterPro" id="IPR035965">
    <property type="entry name" value="PAS-like_dom_sf"/>
</dbReference>
<dbReference type="InterPro" id="IPR001610">
    <property type="entry name" value="PAC"/>
</dbReference>
<dbReference type="RefSeq" id="WP_369084963.1">
    <property type="nucleotide sequence ID" value="NZ_JBFSHR010000089.1"/>
</dbReference>
<organism evidence="5 6">
    <name type="scientific">Ferrimicrobium acidiphilum</name>
    <dbReference type="NCBI Taxonomy" id="121039"/>
    <lineage>
        <taxon>Bacteria</taxon>
        <taxon>Bacillati</taxon>
        <taxon>Actinomycetota</taxon>
        <taxon>Acidimicrobiia</taxon>
        <taxon>Acidimicrobiales</taxon>
        <taxon>Acidimicrobiaceae</taxon>
        <taxon>Ferrimicrobium</taxon>
    </lineage>
</organism>
<dbReference type="PANTHER" id="PTHR44757">
    <property type="entry name" value="DIGUANYLATE CYCLASE DGCP"/>
    <property type="match status" value="1"/>
</dbReference>